<comment type="caution">
    <text evidence="2">The sequence shown here is derived from an EMBL/GenBank/DDBJ whole genome shotgun (WGS) entry which is preliminary data.</text>
</comment>
<dbReference type="Gene3D" id="3.40.50.720">
    <property type="entry name" value="NAD(P)-binding Rossmann-like Domain"/>
    <property type="match status" value="1"/>
</dbReference>
<comment type="similarity">
    <text evidence="1">Belongs to the short-chain dehydrogenases/reductases (SDR) family.</text>
</comment>
<gene>
    <name evidence="2" type="ORF">QCA50_011254</name>
</gene>
<dbReference type="SUPFAM" id="SSF51735">
    <property type="entry name" value="NAD(P)-binding Rossmann-fold domains"/>
    <property type="match status" value="1"/>
</dbReference>
<name>A0AAW0FWW9_9APHY</name>
<dbReference type="InterPro" id="IPR051468">
    <property type="entry name" value="Fungal_SecMetab_SDRs"/>
</dbReference>
<evidence type="ECO:0000313" key="3">
    <source>
        <dbReference type="Proteomes" id="UP001385951"/>
    </source>
</evidence>
<evidence type="ECO:0000256" key="1">
    <source>
        <dbReference type="ARBA" id="ARBA00006484"/>
    </source>
</evidence>
<dbReference type="Proteomes" id="UP001385951">
    <property type="component" value="Unassembled WGS sequence"/>
</dbReference>
<dbReference type="CDD" id="cd05325">
    <property type="entry name" value="carb_red_sniffer_like_SDR_c"/>
    <property type="match status" value="1"/>
</dbReference>
<protein>
    <recommendedName>
        <fullName evidence="4">C-factor</fullName>
    </recommendedName>
</protein>
<evidence type="ECO:0000313" key="2">
    <source>
        <dbReference type="EMBL" id="KAK7685391.1"/>
    </source>
</evidence>
<evidence type="ECO:0008006" key="4">
    <source>
        <dbReference type="Google" id="ProtNLM"/>
    </source>
</evidence>
<dbReference type="GO" id="GO:0016491">
    <property type="term" value="F:oxidoreductase activity"/>
    <property type="evidence" value="ECO:0007669"/>
    <property type="project" value="TreeGrafter"/>
</dbReference>
<organism evidence="2 3">
    <name type="scientific">Cerrena zonata</name>
    <dbReference type="NCBI Taxonomy" id="2478898"/>
    <lineage>
        <taxon>Eukaryota</taxon>
        <taxon>Fungi</taxon>
        <taxon>Dikarya</taxon>
        <taxon>Basidiomycota</taxon>
        <taxon>Agaricomycotina</taxon>
        <taxon>Agaricomycetes</taxon>
        <taxon>Polyporales</taxon>
        <taxon>Cerrenaceae</taxon>
        <taxon>Cerrena</taxon>
    </lineage>
</organism>
<dbReference type="Pfam" id="PF00106">
    <property type="entry name" value="adh_short"/>
    <property type="match status" value="1"/>
</dbReference>
<proteinExistence type="inferred from homology"/>
<dbReference type="PANTHER" id="PTHR43544">
    <property type="entry name" value="SHORT-CHAIN DEHYDROGENASE/REDUCTASE"/>
    <property type="match status" value="1"/>
</dbReference>
<dbReference type="InterPro" id="IPR002347">
    <property type="entry name" value="SDR_fam"/>
</dbReference>
<reference evidence="2 3" key="1">
    <citation type="submission" date="2022-09" db="EMBL/GenBank/DDBJ databases">
        <authorList>
            <person name="Palmer J.M."/>
        </authorList>
    </citation>
    <scope>NUCLEOTIDE SEQUENCE [LARGE SCALE GENOMIC DNA]</scope>
    <source>
        <strain evidence="2 3">DSM 7382</strain>
    </source>
</reference>
<keyword evidence="3" id="KW-1185">Reference proteome</keyword>
<accession>A0AAW0FWW9</accession>
<dbReference type="GO" id="GO:0005737">
    <property type="term" value="C:cytoplasm"/>
    <property type="evidence" value="ECO:0007669"/>
    <property type="project" value="TreeGrafter"/>
</dbReference>
<dbReference type="InterPro" id="IPR036291">
    <property type="entry name" value="NAD(P)-bd_dom_sf"/>
</dbReference>
<dbReference type="EMBL" id="JASBNA010000020">
    <property type="protein sequence ID" value="KAK7685391.1"/>
    <property type="molecule type" value="Genomic_DNA"/>
</dbReference>
<sequence>MLATYTWLITGCNRGLGLEMVTQLVRSPANIVVATCRNPDSALALQELRNEFSGRLHVIQLEVTDSESIERCVLETEKALGGRGLDYLLNNAGVSEQRDTAFTFDSKGFMSTFHANVLGPSLVSRAFLPVLEKGNRKVIMNMSSQLGSKAWKFGAPYATYAACKSALNMLTTKQAFERPDLIVFCMCPGWCKTDMGGDDAPLDPKVTMEGLLKFISSATSEHSGRYWRWNGEEIEW</sequence>
<dbReference type="PANTHER" id="PTHR43544:SF36">
    <property type="entry name" value="CHAIN OXIDOREDUCTASE (CSGA), PUTATIVE (AFU_ORTHOLOGUE AFUA_4G00910)-RELATED"/>
    <property type="match status" value="1"/>
</dbReference>
<dbReference type="AlphaFoldDB" id="A0AAW0FWW9"/>
<dbReference type="PRINTS" id="PR00081">
    <property type="entry name" value="GDHRDH"/>
</dbReference>